<comment type="subcellular location">
    <subcellularLocation>
        <location evidence="1">Secreted</location>
    </subcellularLocation>
</comment>
<evidence type="ECO:0000259" key="10">
    <source>
        <dbReference type="PROSITE" id="PS01225"/>
    </source>
</evidence>
<feature type="compositionally biased region" description="Polar residues" evidence="9">
    <location>
        <begin position="1570"/>
        <end position="1580"/>
    </location>
</feature>
<feature type="compositionally biased region" description="Low complexity" evidence="9">
    <location>
        <begin position="1773"/>
        <end position="1787"/>
    </location>
</feature>
<dbReference type="SUPFAM" id="SSF110221">
    <property type="entry name" value="AbfB domain"/>
    <property type="match status" value="1"/>
</dbReference>
<feature type="region of interest" description="Disordered" evidence="9">
    <location>
        <begin position="1773"/>
        <end position="1793"/>
    </location>
</feature>
<dbReference type="GO" id="GO:0007399">
    <property type="term" value="P:nervous system development"/>
    <property type="evidence" value="ECO:0007669"/>
    <property type="project" value="UniProtKB-ARBA"/>
</dbReference>
<dbReference type="GO" id="GO:0031012">
    <property type="term" value="C:extracellular matrix"/>
    <property type="evidence" value="ECO:0007669"/>
    <property type="project" value="TreeGrafter"/>
</dbReference>
<feature type="compositionally biased region" description="Low complexity" evidence="9">
    <location>
        <begin position="1453"/>
        <end position="1474"/>
    </location>
</feature>
<sequence>MLMRAKCRVVGGDLCTFSCLNGGHCAHPNSCNCSFYQATGVRCQTVPNTGFEREMTCRSWGQYNFETFDGLYFYYPGKCTYTLLRDCEDNTQSTILIQVHNDPGCRSSPYSCARSVSLFLPWEGEIRLQNFTVTFRGQKYSFPLSTYPHMSQSQYILVSQPHGFTLAWEGYTGSVYVKMSPEYVGRTCGMCGNFNADVQDDLKTSYGIVTEDVAMFGNSWMEEQPHHARCPMVPSTYPSPCDSQEPGMLLVCSALLKEPFNSCHEFVSPFSYMASCSNDLCFPSGDAVCQVFTEYARACAHADHPLHNWRTHMPACSVPCPPELQYNECITCCPESCNVERMCIDSKLQCLDGCYCPDDLIYEGGSCVQASDCPCEHRGMLYPPGQTIKEECNNCTCLGGVWNCTDYSCPGECSVTGDMYFQSFDGRVYTFPATCQYVLAKSRNSGKFTVTIQNAPCGPNLDGACIQSVNLVLDEDPRTEITMSHIGEVFIASQYRISLPYSDDIFHIQELSSMFLQVKTAQGLRLQYNWREFRLYLQVSEFWKEDTVGLCGTFNGNIQDDFLSPSGMIESTPQLFGNAWRISSACVPSLFLPQLDPCDTHHQAASYAVQMCDVLNQEIFSPCHEYLSPAPFHQQCRADTCKCGQPCLCSALAHYARQCRRFSVIVEFRTRVTECAIMCPKSMEYGMCVSSCQRRCQFLSVPHHCGEECEEGCVCPAGSFYDARTHSCVKKNECPCSFLGTDLSPGDIIMTSSGYPDRVITKYSFEHSSFCAFPDKTCPPGQWYHDCNNGRGKGVACEETCESHLLNLTCSAHEPCIPGCVCPPELLKHGDECFQPETCPCLWKGKEYFPGDKVMSPCHQCVCQHGTFQCVFHPCPSMCTVYGDRHYRTFDGLLYDYVGGCKAYLVKSSMDSVISVTAENVDCYETGVICRKSLMITIGRSFINFDDDSGNPNPLSVIDKRQNVYIWQAGYFTIVHAPVEDVTVLWDRKTTIHIQAGPRWQGKLTGLCGNFDLKTMNEMRNPENIDSATPQEFGNSWTAAECVNSPDIRHPCSVSPLREPFAKRRCSILLSEVFQVCHPVVDVTWFYMNCLADTCGCNRGGDCECFCTSVMVYAHQCCQQGVTVDWRSPSVCRDCNMKIICFAVLGKGPFHLVTYRERNTVLTANRSSGLVVPRRRPTEDRHFLSCAILSPDTSLVSFEAMDRPNYFLKVGRGGHLRLSKFQASESFLDESTFMLHRDTWISGYDSLESFSQPGFFLHYMLSWFHLMKYDHSDGFRRATLFRLTGVCPRCQWRYDACVSPCFKTCSDPSGQTCRYAFFCRVEGCIPVCPGDMVLDEVTHRCVHLEDFQTYSPVITTEKTTPQVTSSFETPTSLLTEKTSPMSPTAVYWFTSSTARPVTVTSHFLTSTTRTVVPTSPAEEPTRAVTLPDLTETKHTTQFTTSPHYTTTTRSITPTASLLPSFPSTSTKPTPGSTTVEHVTSPAAETFVPFATADSPPTTHSVGVTTPAATPEHTAESTTLFITEKTTEKSHSTVHSSSAEPETSTTHVEELTTSASVTSPRWTTTVSLMSSSEQPVSTTSTPMPPLITHIITPTRPSKEETSTTTETKAYTTITSHPPVMLSTEKSTEYVTLDWTQPSSQPSTSQTSTIQPVFPELISSTLRPLERSPAQEDSLYTVSTTKVSMSAKTETITTTPSSETTTLRPAFSTTTRTTSEFTEKSTTTPKRPATTETGVSTLSPTSTSTSVTFTGVTTHPVTQTTKIPRVTERFELSTTAQTTTTLRETPRVTVSLSSPTATIKTTESPLTTFLSATTLTRSPSVPPPSPASEPVSVALTIRTSTTSNTTGYTTVSSETSLVTTTTVPGPSLTSTTPHTALLTESSTLPTAATEKVLTSSRVTLSSSTQPPPFSEIIDECTKFICVGGQLVLFNKSQSCPYASTPPNCGLLGFAILVNGDKCCPKWDCPCRCSIFPDLNVITFDGNSVAVYKAASYVVTQLPNETISILVQECPASDTVGLLWNFSNLCLVALNITHKSQQVLINRLQRRVSFVPRFKKYGFEILDTGNMYLIRTPAGLKIQWFHSTGMMVIETESYTSKLRTLGLCGCCDGNPANDLTLPNGTTLGAGEDPGIFIDSWQEPNTTSYISQSRRREVNCSTSDCSECLAMLRNRTFIACHAYVSPTTFCEVWVRDAEYVNNPCVALAAYVASCHKFNVCIDWRTPEYCPFMCPEELRYQACLPACTAQSCPSHEFDYDPEQCYGLSEGCVCPEGTLLHRPYSALCIPLSKCACTDSFGAPRALGEVWKASKDGCCMYRCENDTIVPVELNCTDVTQPTCQRAGEVTVSIADDRSCCPQKVCVCNQSLCDAAPPVCKYGEKLVSYFREDSCCPEYACECDPGRCEVDVPSCRDDQVLIATQADGSCCLAHICLCETCLDITPECQEGELMIVDTNSTDRCCPVYHCACELHRCPQVSCLLGMTLVPESVPGRCCPVQTCECACDKIPSPKCNLGETIQVDRSFQQDPENRCGCKRHKCVRDAVCVDEERGVMRPGQTLVEHSEQGVCYSTHCTRTLDPLTGFYHMRTSSTNCSAQCQPNQIYVPPKDLTTCCGVCRNISCLHQSENGSVALYKPGKTWVSDCIRYDCADTQSGPTLVSSFYSCPPFNETECVKVRGCCKEDGKSCQKVTVRMTIRKNDCRSNRPVNIVSCDGKCPSASIYNYNINTYARFCKCCREIGLQRRSVQLYCSGNSTWVSYSIQEPIDCSCQWS</sequence>
<proteinExistence type="inferred from homology"/>
<dbReference type="Gene3D" id="2.80.10.50">
    <property type="match status" value="1"/>
</dbReference>
<feature type="compositionally biased region" description="Low complexity" evidence="9">
    <location>
        <begin position="1504"/>
        <end position="1518"/>
    </location>
</feature>
<dbReference type="InterPro" id="IPR036195">
    <property type="entry name" value="AbfB_ABD_sf"/>
</dbReference>
<keyword evidence="5" id="KW-0325">Glycoprotein</keyword>
<dbReference type="InterPro" id="IPR006207">
    <property type="entry name" value="Cys_knot_C"/>
</dbReference>
<dbReference type="SMART" id="SM00832">
    <property type="entry name" value="C8"/>
    <property type="match status" value="4"/>
</dbReference>
<reference evidence="13" key="2">
    <citation type="submission" date="2025-08" db="UniProtKB">
        <authorList>
            <consortium name="Ensembl"/>
        </authorList>
    </citation>
    <scope>IDENTIFICATION</scope>
</reference>
<dbReference type="InterPro" id="IPR009030">
    <property type="entry name" value="Growth_fac_rcpt_cys_sf"/>
</dbReference>
<evidence type="ECO:0000256" key="9">
    <source>
        <dbReference type="SAM" id="MobiDB-lite"/>
    </source>
</evidence>
<dbReference type="InterPro" id="IPR007934">
    <property type="entry name" value="AbfB_ABD"/>
</dbReference>
<keyword evidence="14" id="KW-1185">Reference proteome</keyword>
<dbReference type="InterPro" id="IPR002919">
    <property type="entry name" value="TIL_dom"/>
</dbReference>
<dbReference type="GeneTree" id="ENSGT00940000157490"/>
<dbReference type="InterPro" id="IPR001846">
    <property type="entry name" value="VWF_type-D"/>
</dbReference>
<evidence type="ECO:0000313" key="14">
    <source>
        <dbReference type="Proteomes" id="UP000694580"/>
    </source>
</evidence>
<dbReference type="InterPro" id="IPR000742">
    <property type="entry name" value="EGF"/>
</dbReference>
<keyword evidence="3" id="KW-0677">Repeat</keyword>
<feature type="domain" description="VWFD" evidence="12">
    <location>
        <begin position="55"/>
        <end position="231"/>
    </location>
</feature>
<feature type="domain" description="CTCK" evidence="10">
    <location>
        <begin position="2677"/>
        <end position="2762"/>
    </location>
</feature>
<feature type="compositionally biased region" description="Polar residues" evidence="9">
    <location>
        <begin position="1494"/>
        <end position="1503"/>
    </location>
</feature>
<reference evidence="13 14" key="1">
    <citation type="submission" date="2020-06" db="EMBL/GenBank/DDBJ databases">
        <authorList>
            <consortium name="Wellcome Sanger Institute Data Sharing"/>
        </authorList>
    </citation>
    <scope>NUCLEOTIDE SEQUENCE [LARGE SCALE GENOMIC DNA]</scope>
</reference>
<evidence type="ECO:0000256" key="4">
    <source>
        <dbReference type="ARBA" id="ARBA00023157"/>
    </source>
</evidence>
<comment type="caution">
    <text evidence="8">Lacks conserved residue(s) required for the propagation of feature annotation.</text>
</comment>
<dbReference type="SMART" id="SM00041">
    <property type="entry name" value="CT"/>
    <property type="match status" value="1"/>
</dbReference>
<feature type="domain" description="VWFD" evidence="12">
    <location>
        <begin position="877"/>
        <end position="1046"/>
    </location>
</feature>
<evidence type="ECO:0000313" key="13">
    <source>
        <dbReference type="Ensembl" id="ENSDCDP00010029893.1"/>
    </source>
</evidence>
<dbReference type="PANTHER" id="PTHR11339">
    <property type="entry name" value="EXTRACELLULAR MATRIX GLYCOPROTEIN RELATED"/>
    <property type="match status" value="1"/>
</dbReference>
<dbReference type="InterPro" id="IPR036084">
    <property type="entry name" value="Ser_inhib-like_sf"/>
</dbReference>
<dbReference type="Pfam" id="PF25961">
    <property type="entry name" value="OTOGL_N"/>
    <property type="match status" value="1"/>
</dbReference>
<dbReference type="Pfam" id="PF05270">
    <property type="entry name" value="AbfB"/>
    <property type="match status" value="1"/>
</dbReference>
<feature type="region of interest" description="Disordered" evidence="9">
    <location>
        <begin position="1453"/>
        <end position="1476"/>
    </location>
</feature>
<evidence type="ECO:0000256" key="2">
    <source>
        <dbReference type="ARBA" id="ARBA00022525"/>
    </source>
</evidence>
<feature type="disulfide bond" evidence="8">
    <location>
        <begin position="15"/>
        <end position="25"/>
    </location>
</feature>
<dbReference type="InterPro" id="IPR058754">
    <property type="entry name" value="OTOGL-like_N"/>
</dbReference>
<dbReference type="SMART" id="SM00215">
    <property type="entry name" value="VWC_out"/>
    <property type="match status" value="1"/>
</dbReference>
<dbReference type="InterPro" id="IPR058755">
    <property type="entry name" value="Fn1-VW_OTOGL"/>
</dbReference>
<evidence type="ECO:0008006" key="15">
    <source>
        <dbReference type="Google" id="ProtNLM"/>
    </source>
</evidence>
<dbReference type="Pfam" id="PF01826">
    <property type="entry name" value="TIL"/>
    <property type="match status" value="1"/>
</dbReference>
<organism evidence="13 14">
    <name type="scientific">Denticeps clupeoides</name>
    <name type="common">denticle herring</name>
    <dbReference type="NCBI Taxonomy" id="299321"/>
    <lineage>
        <taxon>Eukaryota</taxon>
        <taxon>Metazoa</taxon>
        <taxon>Chordata</taxon>
        <taxon>Craniata</taxon>
        <taxon>Vertebrata</taxon>
        <taxon>Euteleostomi</taxon>
        <taxon>Actinopterygii</taxon>
        <taxon>Neopterygii</taxon>
        <taxon>Teleostei</taxon>
        <taxon>Clupei</taxon>
        <taxon>Clupeiformes</taxon>
        <taxon>Denticipitoidei</taxon>
        <taxon>Denticipitidae</taxon>
        <taxon>Denticeps</taxon>
    </lineage>
</organism>
<dbReference type="Pfam" id="PF00094">
    <property type="entry name" value="VWD"/>
    <property type="match status" value="4"/>
</dbReference>
<comment type="similarity">
    <text evidence="6">Belongs to the otogelin family.</text>
</comment>
<dbReference type="SUPFAM" id="SSF57184">
    <property type="entry name" value="Growth factor receptor domain"/>
    <property type="match status" value="1"/>
</dbReference>
<feature type="region of interest" description="Disordered" evidence="9">
    <location>
        <begin position="1685"/>
        <end position="1747"/>
    </location>
</feature>
<feature type="region of interest" description="Disordered" evidence="9">
    <location>
        <begin position="1570"/>
        <end position="1589"/>
    </location>
</feature>
<protein>
    <recommendedName>
        <fullName evidence="15">Otogelin</fullName>
    </recommendedName>
</protein>
<dbReference type="SUPFAM" id="SSF57603">
    <property type="entry name" value="FnI-like domain"/>
    <property type="match status" value="1"/>
</dbReference>
<dbReference type="PROSITE" id="PS01225">
    <property type="entry name" value="CTCK_2"/>
    <property type="match status" value="1"/>
</dbReference>
<dbReference type="PROSITE" id="PS50026">
    <property type="entry name" value="EGF_3"/>
    <property type="match status" value="1"/>
</dbReference>
<dbReference type="GO" id="GO:0046556">
    <property type="term" value="F:alpha-L-arabinofuranosidase activity"/>
    <property type="evidence" value="ECO:0007669"/>
    <property type="project" value="InterPro"/>
</dbReference>
<dbReference type="CDD" id="cd19941">
    <property type="entry name" value="TIL"/>
    <property type="match status" value="4"/>
</dbReference>
<feature type="region of interest" description="Disordered" evidence="9">
    <location>
        <begin position="1491"/>
        <end position="1555"/>
    </location>
</feature>
<dbReference type="Ensembl" id="ENSDCDT00010037105.1">
    <property type="protein sequence ID" value="ENSDCDP00010029893.1"/>
    <property type="gene ID" value="ENSDCDG00010018935.1"/>
</dbReference>
<evidence type="ECO:0000256" key="5">
    <source>
        <dbReference type="ARBA" id="ARBA00023180"/>
    </source>
</evidence>
<evidence type="ECO:0000259" key="12">
    <source>
        <dbReference type="PROSITE" id="PS51233"/>
    </source>
</evidence>
<evidence type="ECO:0000256" key="6">
    <source>
        <dbReference type="ARBA" id="ARBA00061260"/>
    </source>
</evidence>
<feature type="compositionally biased region" description="Polar residues" evidence="9">
    <location>
        <begin position="1532"/>
        <end position="1555"/>
    </location>
</feature>
<feature type="domain" description="EGF-like" evidence="11">
    <location>
        <begin position="11"/>
        <end position="44"/>
    </location>
</feature>
<dbReference type="SMART" id="SM00216">
    <property type="entry name" value="VWD"/>
    <property type="match status" value="4"/>
</dbReference>
<evidence type="ECO:0000256" key="1">
    <source>
        <dbReference type="ARBA" id="ARBA00004613"/>
    </source>
</evidence>
<accession>A0AAY4C9Z8</accession>
<reference evidence="13" key="3">
    <citation type="submission" date="2025-09" db="UniProtKB">
        <authorList>
            <consortium name="Ensembl"/>
        </authorList>
    </citation>
    <scope>IDENTIFICATION</scope>
</reference>
<gene>
    <name evidence="13" type="primary">OTOG</name>
</gene>
<feature type="domain" description="VWFD" evidence="12">
    <location>
        <begin position="411"/>
        <end position="587"/>
    </location>
</feature>
<dbReference type="Pfam" id="PF25962">
    <property type="entry name" value="TIL_OTOGL_Mucin"/>
    <property type="match status" value="1"/>
</dbReference>
<dbReference type="InterPro" id="IPR058753">
    <property type="entry name" value="TIL_OTOGL_Mucin"/>
</dbReference>
<feature type="domain" description="VWFD" evidence="12">
    <location>
        <begin position="1964"/>
        <end position="2141"/>
    </location>
</feature>
<dbReference type="InterPro" id="IPR014853">
    <property type="entry name" value="VWF/SSPO/ZAN-like_Cys-rich_dom"/>
</dbReference>
<feature type="disulfide bond" evidence="7">
    <location>
        <begin position="2691"/>
        <end position="2740"/>
    </location>
</feature>
<dbReference type="Gene3D" id="2.10.25.10">
    <property type="entry name" value="Laminin"/>
    <property type="match status" value="4"/>
</dbReference>
<keyword evidence="2" id="KW-0964">Secreted</keyword>
<dbReference type="GO" id="GO:0046373">
    <property type="term" value="P:L-arabinose metabolic process"/>
    <property type="evidence" value="ECO:0007669"/>
    <property type="project" value="InterPro"/>
</dbReference>
<feature type="compositionally biased region" description="Low complexity" evidence="9">
    <location>
        <begin position="1687"/>
        <end position="1747"/>
    </location>
</feature>
<dbReference type="Pfam" id="PF08742">
    <property type="entry name" value="C8"/>
    <property type="match status" value="4"/>
</dbReference>
<dbReference type="Pfam" id="PF25960">
    <property type="entry name" value="Fn1-VW_OTOGL"/>
    <property type="match status" value="1"/>
</dbReference>
<dbReference type="PANTHER" id="PTHR11339:SF228">
    <property type="entry name" value="OTOGELIN"/>
    <property type="match status" value="1"/>
</dbReference>
<dbReference type="PROSITE" id="PS51233">
    <property type="entry name" value="VWFD"/>
    <property type="match status" value="4"/>
</dbReference>
<evidence type="ECO:0000256" key="7">
    <source>
        <dbReference type="PROSITE-ProRule" id="PRU00039"/>
    </source>
</evidence>
<evidence type="ECO:0000256" key="3">
    <source>
        <dbReference type="ARBA" id="ARBA00022737"/>
    </source>
</evidence>
<dbReference type="Proteomes" id="UP000694580">
    <property type="component" value="Chromosome 16"/>
</dbReference>
<name>A0AAY4C9Z8_9TELE</name>
<dbReference type="InterPro" id="IPR050780">
    <property type="entry name" value="Mucin_vWF_Thrombospondin_sf"/>
</dbReference>
<dbReference type="GO" id="GO:0005615">
    <property type="term" value="C:extracellular space"/>
    <property type="evidence" value="ECO:0007669"/>
    <property type="project" value="TreeGrafter"/>
</dbReference>
<dbReference type="Pfam" id="PF23244">
    <property type="entry name" value="VWF"/>
    <property type="match status" value="1"/>
</dbReference>
<dbReference type="SUPFAM" id="SSF57567">
    <property type="entry name" value="Serine protease inhibitors"/>
    <property type="match status" value="4"/>
</dbReference>
<keyword evidence="4 8" id="KW-1015">Disulfide bond</keyword>
<keyword evidence="8" id="KW-0245">EGF-like domain</keyword>
<evidence type="ECO:0000256" key="8">
    <source>
        <dbReference type="PROSITE-ProRule" id="PRU00076"/>
    </source>
</evidence>
<evidence type="ECO:0000259" key="11">
    <source>
        <dbReference type="PROSITE" id="PS50026"/>
    </source>
</evidence>
<dbReference type="InterPro" id="IPR001007">
    <property type="entry name" value="VWF_dom"/>
</dbReference>